<dbReference type="EMBL" id="CAADFJ010000005">
    <property type="protein sequence ID" value="VFJ96216.1"/>
    <property type="molecule type" value="Genomic_DNA"/>
</dbReference>
<sequence length="129" mass="14791">MTRSVNISLTDRASRQGEFILPKKYIRNSSLYEIPVTRCLPRLIGVYYPLKTDEYDSSATGIARFPTVYRLRTNSLWGSRIYQQTFVGTYSKGNYIESPFFRHPLGVDTCGFTPLHPSVNSDSNQVPDW</sequence>
<gene>
    <name evidence="1" type="ORF">BECKH772A_GA0070896_1000524</name>
    <name evidence="2" type="ORF">BECKH772B_GA0070898_1000524</name>
    <name evidence="3" type="ORF">BECKH772C_GA0070978_1000524</name>
</gene>
<evidence type="ECO:0000313" key="3">
    <source>
        <dbReference type="EMBL" id="VFJ96216.1"/>
    </source>
</evidence>
<evidence type="ECO:0000313" key="2">
    <source>
        <dbReference type="EMBL" id="VFJ89524.1"/>
    </source>
</evidence>
<protein>
    <submittedName>
        <fullName evidence="3">Uncharacterized protein</fullName>
    </submittedName>
</protein>
<dbReference type="EMBL" id="CAADFI010000005">
    <property type="protein sequence ID" value="VFJ89524.1"/>
    <property type="molecule type" value="Genomic_DNA"/>
</dbReference>
<proteinExistence type="predicted"/>
<name>A0A450UUP8_9GAMM</name>
<reference evidence="3" key="1">
    <citation type="submission" date="2019-02" db="EMBL/GenBank/DDBJ databases">
        <authorList>
            <person name="Gruber-Vodicka R. H."/>
            <person name="Seah K. B. B."/>
        </authorList>
    </citation>
    <scope>NUCLEOTIDE SEQUENCE</scope>
    <source>
        <strain evidence="3">BECK_SA2B12</strain>
        <strain evidence="1">BECK_SA2B15</strain>
        <strain evidence="2">BECK_SA2B20</strain>
    </source>
</reference>
<dbReference type="AlphaFoldDB" id="A0A450UUP8"/>
<accession>A0A450UUP8</accession>
<organism evidence="3">
    <name type="scientific">Candidatus Kentrum eta</name>
    <dbReference type="NCBI Taxonomy" id="2126337"/>
    <lineage>
        <taxon>Bacteria</taxon>
        <taxon>Pseudomonadati</taxon>
        <taxon>Pseudomonadota</taxon>
        <taxon>Gammaproteobacteria</taxon>
        <taxon>Candidatus Kentrum</taxon>
    </lineage>
</organism>
<evidence type="ECO:0000313" key="1">
    <source>
        <dbReference type="EMBL" id="VFJ87814.1"/>
    </source>
</evidence>
<dbReference type="EMBL" id="CAADFG010000005">
    <property type="protein sequence ID" value="VFJ87814.1"/>
    <property type="molecule type" value="Genomic_DNA"/>
</dbReference>